<dbReference type="PRINTS" id="PR00037">
    <property type="entry name" value="HTHLACR"/>
</dbReference>
<evidence type="ECO:0000256" key="2">
    <source>
        <dbReference type="ARBA" id="ARBA00023125"/>
    </source>
</evidence>
<dbReference type="SMART" id="SM01134">
    <property type="entry name" value="DeoRC"/>
    <property type="match status" value="1"/>
</dbReference>
<evidence type="ECO:0000256" key="3">
    <source>
        <dbReference type="ARBA" id="ARBA00023163"/>
    </source>
</evidence>
<keyword evidence="1" id="KW-0805">Transcription regulation</keyword>
<sequence length="253" mass="27937">MAKNKAEERQKKIVDLITAQGTMRIADLAAQFNVSRETIRRDLHELDKSGVVKKWYGAVMPAQDFNDAPVAQRMHENESVKIKICQKALSLLAPHSLIFIDAGSTLQTFAKILSDYRDFTVITNSFPVVNELADSNNSIISVGGSYDPLTASTIGSQALNFIDKIKINYALLGTSGFAEHQGPTINSFDGSEIKKKIIENSRVNIVLADSSKASYSSLTQYTDWHNIDYLVTDKNLPPKIESNLSKLTDVIIA</sequence>
<accession>A0A837R6Z5</accession>
<reference evidence="5 6" key="1">
    <citation type="journal article" date="2015" name="Genome Announc.">
        <title>Expanding the biotechnology potential of lactobacilli through comparative genomics of 213 strains and associated genera.</title>
        <authorList>
            <person name="Sun Z."/>
            <person name="Harris H.M."/>
            <person name="McCann A."/>
            <person name="Guo C."/>
            <person name="Argimon S."/>
            <person name="Zhang W."/>
            <person name="Yang X."/>
            <person name="Jeffery I.B."/>
            <person name="Cooney J.C."/>
            <person name="Kagawa T.F."/>
            <person name="Liu W."/>
            <person name="Song Y."/>
            <person name="Salvetti E."/>
            <person name="Wrobel A."/>
            <person name="Rasinkangas P."/>
            <person name="Parkhill J."/>
            <person name="Rea M.C."/>
            <person name="O'Sullivan O."/>
            <person name="Ritari J."/>
            <person name="Douillard F.P."/>
            <person name="Paul Ross R."/>
            <person name="Yang R."/>
            <person name="Briner A.E."/>
            <person name="Felis G.E."/>
            <person name="de Vos W.M."/>
            <person name="Barrangou R."/>
            <person name="Klaenhammer T.R."/>
            <person name="Caufield P.W."/>
            <person name="Cui Y."/>
            <person name="Zhang H."/>
            <person name="O'Toole P.W."/>
        </authorList>
    </citation>
    <scope>NUCLEOTIDE SEQUENCE [LARGE SCALE GENOMIC DNA]</scope>
    <source>
        <strain evidence="5 6">DSM 20314</strain>
    </source>
</reference>
<dbReference type="InterPro" id="IPR037171">
    <property type="entry name" value="NagB/RpiA_transferase-like"/>
</dbReference>
<dbReference type="RefSeq" id="WP_050338107.1">
    <property type="nucleotide sequence ID" value="NZ_AZCU01000017.1"/>
</dbReference>
<evidence type="ECO:0000313" key="6">
    <source>
        <dbReference type="Proteomes" id="UP000051020"/>
    </source>
</evidence>
<dbReference type="PROSITE" id="PS00894">
    <property type="entry name" value="HTH_DEOR_1"/>
    <property type="match status" value="1"/>
</dbReference>
<dbReference type="EMBL" id="AZCU01000017">
    <property type="protein sequence ID" value="KRK23212.1"/>
    <property type="molecule type" value="Genomic_DNA"/>
</dbReference>
<dbReference type="PANTHER" id="PTHR30363">
    <property type="entry name" value="HTH-TYPE TRANSCRIPTIONAL REGULATOR SRLR-RELATED"/>
    <property type="match status" value="1"/>
</dbReference>
<dbReference type="SUPFAM" id="SSF46785">
    <property type="entry name" value="Winged helix' DNA-binding domain"/>
    <property type="match status" value="1"/>
</dbReference>
<dbReference type="Gene3D" id="1.10.10.10">
    <property type="entry name" value="Winged helix-like DNA-binding domain superfamily/Winged helix DNA-binding domain"/>
    <property type="match status" value="1"/>
</dbReference>
<keyword evidence="2" id="KW-0238">DNA-binding</keyword>
<feature type="domain" description="HTH deoR-type" evidence="4">
    <location>
        <begin position="6"/>
        <end position="61"/>
    </location>
</feature>
<organism evidence="5 6">
    <name type="scientific">Lactiplantibacillus pentosus DSM 20314</name>
    <dbReference type="NCBI Taxonomy" id="1423791"/>
    <lineage>
        <taxon>Bacteria</taxon>
        <taxon>Bacillati</taxon>
        <taxon>Bacillota</taxon>
        <taxon>Bacilli</taxon>
        <taxon>Lactobacillales</taxon>
        <taxon>Lactobacillaceae</taxon>
        <taxon>Lactiplantibacillus</taxon>
    </lineage>
</organism>
<evidence type="ECO:0000313" key="5">
    <source>
        <dbReference type="EMBL" id="KRK23212.1"/>
    </source>
</evidence>
<dbReference type="SMART" id="SM00420">
    <property type="entry name" value="HTH_DEOR"/>
    <property type="match status" value="1"/>
</dbReference>
<protein>
    <submittedName>
        <fullName evidence="5">Deor family transcriptional regulator</fullName>
    </submittedName>
</protein>
<evidence type="ECO:0000256" key="1">
    <source>
        <dbReference type="ARBA" id="ARBA00023015"/>
    </source>
</evidence>
<dbReference type="AlphaFoldDB" id="A0A837R6Z5"/>
<gene>
    <name evidence="5" type="ORF">FD24_GL001147</name>
</gene>
<dbReference type="GO" id="GO:0003677">
    <property type="term" value="F:DNA binding"/>
    <property type="evidence" value="ECO:0007669"/>
    <property type="project" value="UniProtKB-KW"/>
</dbReference>
<dbReference type="InterPro" id="IPR014036">
    <property type="entry name" value="DeoR-like_C"/>
</dbReference>
<dbReference type="SUPFAM" id="SSF100950">
    <property type="entry name" value="NagB/RpiA/CoA transferase-like"/>
    <property type="match status" value="1"/>
</dbReference>
<name>A0A837R6Z5_LACPE</name>
<dbReference type="Pfam" id="PF08220">
    <property type="entry name" value="HTH_DeoR"/>
    <property type="match status" value="1"/>
</dbReference>
<evidence type="ECO:0000259" key="4">
    <source>
        <dbReference type="PROSITE" id="PS51000"/>
    </source>
</evidence>
<dbReference type="InterPro" id="IPR018356">
    <property type="entry name" value="Tscrpt_reg_HTH_DeoR_CS"/>
</dbReference>
<dbReference type="Pfam" id="PF00455">
    <property type="entry name" value="DeoRC"/>
    <property type="match status" value="1"/>
</dbReference>
<dbReference type="InterPro" id="IPR001034">
    <property type="entry name" value="DeoR_HTH"/>
</dbReference>
<dbReference type="GeneID" id="49395557"/>
<dbReference type="PANTHER" id="PTHR30363:SF44">
    <property type="entry name" value="AGA OPERON TRANSCRIPTIONAL REPRESSOR-RELATED"/>
    <property type="match status" value="1"/>
</dbReference>
<dbReference type="PROSITE" id="PS51000">
    <property type="entry name" value="HTH_DEOR_2"/>
    <property type="match status" value="1"/>
</dbReference>
<dbReference type="Gene3D" id="3.40.50.1360">
    <property type="match status" value="1"/>
</dbReference>
<dbReference type="InterPro" id="IPR036390">
    <property type="entry name" value="WH_DNA-bd_sf"/>
</dbReference>
<dbReference type="InterPro" id="IPR050313">
    <property type="entry name" value="Carb_Metab_HTH_regulators"/>
</dbReference>
<dbReference type="GO" id="GO:0003700">
    <property type="term" value="F:DNA-binding transcription factor activity"/>
    <property type="evidence" value="ECO:0007669"/>
    <property type="project" value="InterPro"/>
</dbReference>
<dbReference type="InterPro" id="IPR036388">
    <property type="entry name" value="WH-like_DNA-bd_sf"/>
</dbReference>
<comment type="caution">
    <text evidence="5">The sequence shown here is derived from an EMBL/GenBank/DDBJ whole genome shotgun (WGS) entry which is preliminary data.</text>
</comment>
<proteinExistence type="predicted"/>
<keyword evidence="3" id="KW-0804">Transcription</keyword>
<dbReference type="Proteomes" id="UP000051020">
    <property type="component" value="Unassembled WGS sequence"/>
</dbReference>